<dbReference type="GO" id="GO:0032040">
    <property type="term" value="C:small-subunit processome"/>
    <property type="evidence" value="ECO:0007669"/>
    <property type="project" value="InterPro"/>
</dbReference>
<dbReference type="PANTHER" id="PTHR44215:SF1">
    <property type="entry name" value="WD REPEAT-CONTAINING PROTEIN 75"/>
    <property type="match status" value="1"/>
</dbReference>
<protein>
    <recommendedName>
        <fullName evidence="10">WD repeat-containing protein 75 second beta-propeller domain-containing protein</fullName>
    </recommendedName>
</protein>
<dbReference type="SMART" id="SM00320">
    <property type="entry name" value="WD40"/>
    <property type="match status" value="4"/>
</dbReference>
<keyword evidence="3" id="KW-0698">rRNA processing</keyword>
<dbReference type="GO" id="GO:0045943">
    <property type="term" value="P:positive regulation of transcription by RNA polymerase I"/>
    <property type="evidence" value="ECO:0007669"/>
    <property type="project" value="InterPro"/>
</dbReference>
<evidence type="ECO:0000313" key="11">
    <source>
        <dbReference type="EMBL" id="KAH7642836.1"/>
    </source>
</evidence>
<keyword evidence="7" id="KW-0539">Nucleus</keyword>
<reference evidence="11" key="1">
    <citation type="submission" date="2020-06" db="EMBL/GenBank/DDBJ databases">
        <authorList>
            <person name="Ji K."/>
            <person name="Li J."/>
        </authorList>
    </citation>
    <scope>NUCLEOTIDE SEQUENCE</scope>
    <source>
        <strain evidence="11">JKM2019</strain>
        <tissue evidence="11">Whole body</tissue>
    </source>
</reference>
<dbReference type="GO" id="GO:0003723">
    <property type="term" value="F:RNA binding"/>
    <property type="evidence" value="ECO:0007669"/>
    <property type="project" value="InterPro"/>
</dbReference>
<evidence type="ECO:0000256" key="7">
    <source>
        <dbReference type="ARBA" id="ARBA00023242"/>
    </source>
</evidence>
<proteinExistence type="predicted"/>
<accession>A0A9D4P156</accession>
<dbReference type="Gene3D" id="2.130.10.10">
    <property type="entry name" value="YVTN repeat-like/Quinoprotein amine dehydrogenase"/>
    <property type="match status" value="2"/>
</dbReference>
<dbReference type="SUPFAM" id="SSF63829">
    <property type="entry name" value="Calcium-dependent phosphotriesterase"/>
    <property type="match status" value="1"/>
</dbReference>
<dbReference type="InterPro" id="IPR001680">
    <property type="entry name" value="WD40_rpt"/>
</dbReference>
<reference evidence="11" key="2">
    <citation type="journal article" date="2021" name="World Allergy Organ. J.">
        <title>Chromosome-level assembly of Dermatophagoides farinae genome and transcriptome reveals two novel allergens Der f 37 and Der f 39.</title>
        <authorList>
            <person name="Chen J."/>
            <person name="Cai Z."/>
            <person name="Fan D."/>
            <person name="Hu J."/>
            <person name="Hou Y."/>
            <person name="He Y."/>
            <person name="Zhang Z."/>
            <person name="Zhao Z."/>
            <person name="Gao P."/>
            <person name="Hu W."/>
            <person name="Sun J."/>
            <person name="Li J."/>
            <person name="Ji K."/>
        </authorList>
    </citation>
    <scope>NUCLEOTIDE SEQUENCE</scope>
    <source>
        <strain evidence="11">JKM2019</strain>
    </source>
</reference>
<feature type="region of interest" description="Disordered" evidence="9">
    <location>
        <begin position="784"/>
        <end position="803"/>
    </location>
</feature>
<dbReference type="GO" id="GO:0006364">
    <property type="term" value="P:rRNA processing"/>
    <property type="evidence" value="ECO:0007669"/>
    <property type="project" value="UniProtKB-KW"/>
</dbReference>
<keyword evidence="4 8" id="KW-0853">WD repeat</keyword>
<feature type="compositionally biased region" description="Basic and acidic residues" evidence="9">
    <location>
        <begin position="854"/>
        <end position="882"/>
    </location>
</feature>
<dbReference type="PROSITE" id="PS50082">
    <property type="entry name" value="WD_REPEATS_2"/>
    <property type="match status" value="3"/>
</dbReference>
<feature type="region of interest" description="Disordered" evidence="9">
    <location>
        <begin position="845"/>
        <end position="882"/>
    </location>
</feature>
<evidence type="ECO:0000256" key="1">
    <source>
        <dbReference type="ARBA" id="ARBA00004604"/>
    </source>
</evidence>
<evidence type="ECO:0000256" key="9">
    <source>
        <dbReference type="SAM" id="MobiDB-lite"/>
    </source>
</evidence>
<name>A0A9D4P156_DERFA</name>
<feature type="repeat" description="WD" evidence="8">
    <location>
        <begin position="252"/>
        <end position="285"/>
    </location>
</feature>
<comment type="caution">
    <text evidence="11">The sequence shown here is derived from an EMBL/GenBank/DDBJ whole genome shotgun (WGS) entry which is preliminary data.</text>
</comment>
<feature type="repeat" description="WD" evidence="8">
    <location>
        <begin position="208"/>
        <end position="240"/>
    </location>
</feature>
<feature type="repeat" description="WD" evidence="8">
    <location>
        <begin position="497"/>
        <end position="519"/>
    </location>
</feature>
<dbReference type="PANTHER" id="PTHR44215">
    <property type="entry name" value="WD REPEAT-CONTAINING PROTEIN 75"/>
    <property type="match status" value="1"/>
</dbReference>
<dbReference type="EMBL" id="SDOV01000003">
    <property type="protein sequence ID" value="KAH7642836.1"/>
    <property type="molecule type" value="Genomic_DNA"/>
</dbReference>
<dbReference type="Pfam" id="PF23869">
    <property type="entry name" value="Beta-prop_WDR75_1st"/>
    <property type="match status" value="1"/>
</dbReference>
<sequence length="936" mass="107608">MAKTIDDNDSTTIDGQQLSFRKIGGFDVLQDRPFITDDQESILIISGRKIRKYLVNNGNFINEYHFGIDAPIVTIQRNDNPNECWLAFENGQIVQWNYDENFRISEYRIPIDKNRRSTLTYYKRIDNICYFATKQRKKANQMRYTLQYYHQNDPDNLMLIDRSLSFSKIKSKNIAFGPGGHQCAIIHRNQLFVYEIPISLTSQRQIHLESESKFFTSIAFHPFEPLLATGDTNGQIHIWNNIFAKKPPKSVLHWHSQSVMDMAFSPNGTSLYSVGNEMVLVKWNLVGKNYGQKTFVPRLGDKIHFVTTDTKNKFVITSHADQSIHVIDTQMNGIRTVIEGLAFAGNRSAGLHFNRRLGAITMNGRIGHLQFYSPISQRQLFQFDITEQNVIVAPKIGKSRDRSIKNLEDIDKDNFIPIQVTRIAITDDGYWMATAEYRNDGETSPEIRLKFWLLQKANNGFALNTTVHLPHEDDINFMQFSLPPPKQQQRSFSPLHLVTTSMDKTFKIWDLKTSSTDGKQQWWNCSRNGSLNNHSIPRMASFAPDASLLTVLFGSNLVTMWELNGHSSIRYIPRMDIFNIINNSDDQQQKSIDNNHHIIYVGFGQKNFAHYLIEGHRQGLIVRNVVRKFQTIFEYRIDQQQKNVLPIDSIVAERGENILALIALDSIRFLCLRQQRVIAFVDLSTMKNFRGTIVSSVFWPSEMVINNDDDDDGKGDDIFNRNYLCITDQNELFQAIPMARNNSGENILDDYSQTIMVGSHRDLRTEIFIRNLDQQNNRLAPLMAANKNDGDDEKSNKQQSLDTEKSAAELIEKYFYNIPSHVLPPVMIMEKSFLSDYLKTLQLSSSSPSTAMVDNEKKVVDQKSDESSSNHHHSDNKTDFKIDNQKLKFESNQLIDENGDNPIKGNDFFWLEKYIRTSSLLDDNQTIDGAVVDSNS</sequence>
<dbReference type="GO" id="GO:2000234">
    <property type="term" value="P:positive regulation of rRNA processing"/>
    <property type="evidence" value="ECO:0007669"/>
    <property type="project" value="TreeGrafter"/>
</dbReference>
<dbReference type="InterPro" id="IPR015943">
    <property type="entry name" value="WD40/YVTN_repeat-like_dom_sf"/>
</dbReference>
<evidence type="ECO:0000256" key="3">
    <source>
        <dbReference type="ARBA" id="ARBA00022552"/>
    </source>
</evidence>
<evidence type="ECO:0000256" key="5">
    <source>
        <dbReference type="ARBA" id="ARBA00022737"/>
    </source>
</evidence>
<evidence type="ECO:0000256" key="8">
    <source>
        <dbReference type="PROSITE-ProRule" id="PRU00221"/>
    </source>
</evidence>
<feature type="domain" description="WD repeat-containing protein 75 second beta-propeller" evidence="10">
    <location>
        <begin position="356"/>
        <end position="564"/>
    </location>
</feature>
<dbReference type="InterPro" id="IPR057644">
    <property type="entry name" value="Beta-prop_WDR75_2nd"/>
</dbReference>
<evidence type="ECO:0000259" key="10">
    <source>
        <dbReference type="Pfam" id="PF23769"/>
    </source>
</evidence>
<dbReference type="SUPFAM" id="SSF50978">
    <property type="entry name" value="WD40 repeat-like"/>
    <property type="match status" value="1"/>
</dbReference>
<keyword evidence="5" id="KW-0677">Repeat</keyword>
<comment type="subcellular location">
    <subcellularLocation>
        <location evidence="1">Nucleus</location>
        <location evidence="1">Nucleolus</location>
    </subcellularLocation>
</comment>
<dbReference type="InterPro" id="IPR036322">
    <property type="entry name" value="WD40_repeat_dom_sf"/>
</dbReference>
<organism evidence="11">
    <name type="scientific">Dermatophagoides farinae</name>
    <name type="common">American house dust mite</name>
    <dbReference type="NCBI Taxonomy" id="6954"/>
    <lineage>
        <taxon>Eukaryota</taxon>
        <taxon>Metazoa</taxon>
        <taxon>Ecdysozoa</taxon>
        <taxon>Arthropoda</taxon>
        <taxon>Chelicerata</taxon>
        <taxon>Arachnida</taxon>
        <taxon>Acari</taxon>
        <taxon>Acariformes</taxon>
        <taxon>Sarcoptiformes</taxon>
        <taxon>Astigmata</taxon>
        <taxon>Psoroptidia</taxon>
        <taxon>Analgoidea</taxon>
        <taxon>Pyroglyphidae</taxon>
        <taxon>Dermatophagoidinae</taxon>
        <taxon>Dermatophagoides</taxon>
    </lineage>
</organism>
<keyword evidence="2" id="KW-0690">Ribosome biogenesis</keyword>
<evidence type="ECO:0000256" key="4">
    <source>
        <dbReference type="ARBA" id="ARBA00022574"/>
    </source>
</evidence>
<dbReference type="Proteomes" id="UP000828236">
    <property type="component" value="Unassembled WGS sequence"/>
</dbReference>
<dbReference type="Pfam" id="PF23769">
    <property type="entry name" value="Beta-prop_WDR75_2nd"/>
    <property type="match status" value="1"/>
</dbReference>
<dbReference type="OrthoDB" id="4096at2759"/>
<dbReference type="InterPro" id="IPR053826">
    <property type="entry name" value="WDR75"/>
</dbReference>
<evidence type="ECO:0000256" key="2">
    <source>
        <dbReference type="ARBA" id="ARBA00022517"/>
    </source>
</evidence>
<keyword evidence="6" id="KW-0804">Transcription</keyword>
<dbReference type="AlphaFoldDB" id="A0A9D4P156"/>
<gene>
    <name evidence="11" type="ORF">HUG17_9527</name>
</gene>
<evidence type="ECO:0000256" key="6">
    <source>
        <dbReference type="ARBA" id="ARBA00023163"/>
    </source>
</evidence>